<dbReference type="EMBL" id="BOQL01000083">
    <property type="protein sequence ID" value="GIM79601.1"/>
    <property type="molecule type" value="Genomic_DNA"/>
</dbReference>
<dbReference type="SUPFAM" id="SSF55781">
    <property type="entry name" value="GAF domain-like"/>
    <property type="match status" value="1"/>
</dbReference>
<evidence type="ECO:0000259" key="3">
    <source>
        <dbReference type="PROSITE" id="PS50921"/>
    </source>
</evidence>
<evidence type="ECO:0000313" key="5">
    <source>
        <dbReference type="Proteomes" id="UP000681340"/>
    </source>
</evidence>
<protein>
    <submittedName>
        <fullName evidence="4">Transcriptional regulator</fullName>
    </submittedName>
</protein>
<dbReference type="InterPro" id="IPR003018">
    <property type="entry name" value="GAF"/>
</dbReference>
<dbReference type="SMART" id="SM01012">
    <property type="entry name" value="ANTAR"/>
    <property type="match status" value="1"/>
</dbReference>
<dbReference type="Pfam" id="PF13185">
    <property type="entry name" value="GAF_2"/>
    <property type="match status" value="1"/>
</dbReference>
<dbReference type="InterPro" id="IPR029016">
    <property type="entry name" value="GAF-like_dom_sf"/>
</dbReference>
<keyword evidence="2" id="KW-0804">Transcription</keyword>
<sequence>MATTQPSSTFKADTPGPLAELLVTLAGTPDDVPAIDVQLKILVQLAADRVEGVDYASVTTLRNDAYSTVAASSELADAVDQAQYTGHGGPCMQSLDDNRPVTLPDIANTMIWPRFREAAISMGLSSSVSIPVVVGSGHTVAVLNLYGRDAATMAPLIIGVWALYDPERPLPSDIDGLPDLGNGGTELLTGFAEALTVHSTIQLALGMIMGRAGITNHEAYLKLRLRAIDSGTSLLAAADAIIREDL</sequence>
<proteinExistence type="predicted"/>
<organism evidence="4 5">
    <name type="scientific">Actinoplanes auranticolor</name>
    <dbReference type="NCBI Taxonomy" id="47988"/>
    <lineage>
        <taxon>Bacteria</taxon>
        <taxon>Bacillati</taxon>
        <taxon>Actinomycetota</taxon>
        <taxon>Actinomycetes</taxon>
        <taxon>Micromonosporales</taxon>
        <taxon>Micromonosporaceae</taxon>
        <taxon>Actinoplanes</taxon>
    </lineage>
</organism>
<dbReference type="RefSeq" id="WP_212994443.1">
    <property type="nucleotide sequence ID" value="NZ_BAABEA010000043.1"/>
</dbReference>
<dbReference type="InterPro" id="IPR036388">
    <property type="entry name" value="WH-like_DNA-bd_sf"/>
</dbReference>
<dbReference type="Gene3D" id="1.10.10.10">
    <property type="entry name" value="Winged helix-like DNA-binding domain superfamily/Winged helix DNA-binding domain"/>
    <property type="match status" value="1"/>
</dbReference>
<gene>
    <name evidence="4" type="ORF">Aau02nite_86550</name>
</gene>
<dbReference type="Proteomes" id="UP000681340">
    <property type="component" value="Unassembled WGS sequence"/>
</dbReference>
<evidence type="ECO:0000256" key="2">
    <source>
        <dbReference type="ARBA" id="ARBA00023163"/>
    </source>
</evidence>
<dbReference type="InterPro" id="IPR005561">
    <property type="entry name" value="ANTAR"/>
</dbReference>
<keyword evidence="1" id="KW-0805">Transcription regulation</keyword>
<evidence type="ECO:0000313" key="4">
    <source>
        <dbReference type="EMBL" id="GIM79601.1"/>
    </source>
</evidence>
<evidence type="ECO:0000256" key="1">
    <source>
        <dbReference type="ARBA" id="ARBA00023015"/>
    </source>
</evidence>
<keyword evidence="5" id="KW-1185">Reference proteome</keyword>
<dbReference type="Gene3D" id="3.30.450.40">
    <property type="match status" value="1"/>
</dbReference>
<reference evidence="4" key="1">
    <citation type="submission" date="2021-03" db="EMBL/GenBank/DDBJ databases">
        <title>Whole genome shotgun sequence of Actinoplanes auranticolor NBRC 12245.</title>
        <authorList>
            <person name="Komaki H."/>
            <person name="Tamura T."/>
        </authorList>
    </citation>
    <scope>NUCLEOTIDE SEQUENCE</scope>
    <source>
        <strain evidence="4">NBRC 12245</strain>
    </source>
</reference>
<dbReference type="Pfam" id="PF03861">
    <property type="entry name" value="ANTAR"/>
    <property type="match status" value="1"/>
</dbReference>
<dbReference type="AlphaFoldDB" id="A0A919VWK9"/>
<dbReference type="PROSITE" id="PS50921">
    <property type="entry name" value="ANTAR"/>
    <property type="match status" value="1"/>
</dbReference>
<name>A0A919VWK9_9ACTN</name>
<comment type="caution">
    <text evidence="4">The sequence shown here is derived from an EMBL/GenBank/DDBJ whole genome shotgun (WGS) entry which is preliminary data.</text>
</comment>
<feature type="domain" description="ANTAR" evidence="3">
    <location>
        <begin position="181"/>
        <end position="242"/>
    </location>
</feature>
<accession>A0A919VWK9</accession>
<dbReference type="GO" id="GO:0003723">
    <property type="term" value="F:RNA binding"/>
    <property type="evidence" value="ECO:0007669"/>
    <property type="project" value="InterPro"/>
</dbReference>